<dbReference type="PANTHER" id="PTHR42865">
    <property type="entry name" value="PROTON/GLUTAMATE-ASPARTATE SYMPORTER"/>
    <property type="match status" value="1"/>
</dbReference>
<comment type="similarity">
    <text evidence="7">Belongs to the dicarboxylate/amino acid:cation symporter (DAACS) (TC 2.A.23) family.</text>
</comment>
<feature type="transmembrane region" description="Helical" evidence="7">
    <location>
        <begin position="385"/>
        <end position="406"/>
    </location>
</feature>
<feature type="transmembrane region" description="Helical" evidence="7">
    <location>
        <begin position="229"/>
        <end position="252"/>
    </location>
</feature>
<feature type="transmembrane region" description="Helical" evidence="7">
    <location>
        <begin position="34"/>
        <end position="55"/>
    </location>
</feature>
<evidence type="ECO:0000256" key="8">
    <source>
        <dbReference type="SAM" id="MobiDB-lite"/>
    </source>
</evidence>
<dbReference type="Pfam" id="PF00375">
    <property type="entry name" value="SDF"/>
    <property type="match status" value="1"/>
</dbReference>
<evidence type="ECO:0000313" key="10">
    <source>
        <dbReference type="Proteomes" id="UP000794436"/>
    </source>
</evidence>
<feature type="transmembrane region" description="Helical" evidence="7">
    <location>
        <begin position="75"/>
        <end position="100"/>
    </location>
</feature>
<dbReference type="OrthoDB" id="5877963at2759"/>
<feature type="transmembrane region" description="Helical" evidence="7">
    <location>
        <begin position="349"/>
        <end position="365"/>
    </location>
</feature>
<evidence type="ECO:0000256" key="1">
    <source>
        <dbReference type="ARBA" id="ARBA00004651"/>
    </source>
</evidence>
<organism evidence="9 10">
    <name type="scientific">Pythium oligandrum</name>
    <name type="common">Mycoparasitic fungus</name>
    <dbReference type="NCBI Taxonomy" id="41045"/>
    <lineage>
        <taxon>Eukaryota</taxon>
        <taxon>Sar</taxon>
        <taxon>Stramenopiles</taxon>
        <taxon>Oomycota</taxon>
        <taxon>Peronosporomycetes</taxon>
        <taxon>Pythiales</taxon>
        <taxon>Pythiaceae</taxon>
        <taxon>Pythium</taxon>
    </lineage>
</organism>
<evidence type="ECO:0000256" key="7">
    <source>
        <dbReference type="RuleBase" id="RU361216"/>
    </source>
</evidence>
<evidence type="ECO:0000313" key="9">
    <source>
        <dbReference type="EMBL" id="TMW57613.1"/>
    </source>
</evidence>
<keyword evidence="3" id="KW-1003">Cell membrane</keyword>
<evidence type="ECO:0000256" key="6">
    <source>
        <dbReference type="ARBA" id="ARBA00023136"/>
    </source>
</evidence>
<keyword evidence="5 7" id="KW-1133">Transmembrane helix</keyword>
<keyword evidence="10" id="KW-1185">Reference proteome</keyword>
<dbReference type="AlphaFoldDB" id="A0A8K1FGA9"/>
<protein>
    <recommendedName>
        <fullName evidence="7">Amino acid transporter</fullName>
    </recommendedName>
</protein>
<evidence type="ECO:0000256" key="3">
    <source>
        <dbReference type="ARBA" id="ARBA00022475"/>
    </source>
</evidence>
<name>A0A8K1FGA9_PYTOL</name>
<keyword evidence="6 7" id="KW-0472">Membrane</keyword>
<keyword evidence="4 7" id="KW-0812">Transmembrane</keyword>
<feature type="transmembrane region" description="Helical" evidence="7">
    <location>
        <begin position="112"/>
        <end position="132"/>
    </location>
</feature>
<dbReference type="PRINTS" id="PR00173">
    <property type="entry name" value="EDTRNSPORT"/>
</dbReference>
<evidence type="ECO:0000256" key="4">
    <source>
        <dbReference type="ARBA" id="ARBA00022692"/>
    </source>
</evidence>
<comment type="caution">
    <text evidence="9">The sequence shown here is derived from an EMBL/GenBank/DDBJ whole genome shotgun (WGS) entry which is preliminary data.</text>
</comment>
<dbReference type="EMBL" id="SPLM01000144">
    <property type="protein sequence ID" value="TMW57613.1"/>
    <property type="molecule type" value="Genomic_DNA"/>
</dbReference>
<dbReference type="InterPro" id="IPR036458">
    <property type="entry name" value="Na:dicarbo_symporter_sf"/>
</dbReference>
<dbReference type="PANTHER" id="PTHR42865:SF7">
    <property type="entry name" value="PROTON_GLUTAMATE-ASPARTATE SYMPORTER"/>
    <property type="match status" value="1"/>
</dbReference>
<accession>A0A8K1FGA9</accession>
<dbReference type="Proteomes" id="UP000794436">
    <property type="component" value="Unassembled WGS sequence"/>
</dbReference>
<dbReference type="GO" id="GO:0005886">
    <property type="term" value="C:plasma membrane"/>
    <property type="evidence" value="ECO:0007669"/>
    <property type="project" value="UniProtKB-SubCell"/>
</dbReference>
<feature type="transmembrane region" description="Helical" evidence="7">
    <location>
        <begin position="306"/>
        <end position="328"/>
    </location>
</feature>
<feature type="transmembrane region" description="Helical" evidence="7">
    <location>
        <begin position="273"/>
        <end position="294"/>
    </location>
</feature>
<keyword evidence="7" id="KW-0769">Symport</keyword>
<proteinExistence type="inferred from homology"/>
<dbReference type="InterPro" id="IPR001991">
    <property type="entry name" value="Na-dicarboxylate_symporter"/>
</dbReference>
<comment type="subcellular location">
    <subcellularLocation>
        <location evidence="1">Cell membrane</location>
        <topology evidence="1">Multi-pass membrane protein</topology>
    </subcellularLocation>
    <subcellularLocation>
        <location evidence="7">Membrane</location>
        <topology evidence="7">Multi-pass membrane protein</topology>
    </subcellularLocation>
</comment>
<evidence type="ECO:0000256" key="5">
    <source>
        <dbReference type="ARBA" id="ARBA00022989"/>
    </source>
</evidence>
<feature type="transmembrane region" description="Helical" evidence="7">
    <location>
        <begin position="418"/>
        <end position="437"/>
    </location>
</feature>
<reference evidence="9" key="1">
    <citation type="submission" date="2019-03" db="EMBL/GenBank/DDBJ databases">
        <title>Long read genome sequence of the mycoparasitic Pythium oligandrum ATCC 38472 isolated from sugarbeet rhizosphere.</title>
        <authorList>
            <person name="Gaulin E."/>
        </authorList>
    </citation>
    <scope>NUCLEOTIDE SEQUENCE</scope>
    <source>
        <strain evidence="9">ATCC 38472_TT</strain>
    </source>
</reference>
<feature type="region of interest" description="Disordered" evidence="8">
    <location>
        <begin position="1"/>
        <end position="24"/>
    </location>
</feature>
<dbReference type="GO" id="GO:0015293">
    <property type="term" value="F:symporter activity"/>
    <property type="evidence" value="ECO:0007669"/>
    <property type="project" value="UniProtKB-UniRule"/>
</dbReference>
<dbReference type="SUPFAM" id="SSF118215">
    <property type="entry name" value="Proton glutamate symport protein"/>
    <property type="match status" value="1"/>
</dbReference>
<keyword evidence="2 7" id="KW-0813">Transport</keyword>
<gene>
    <name evidence="9" type="ORF">Poli38472_003538</name>
</gene>
<dbReference type="Gene3D" id="1.10.3860.10">
    <property type="entry name" value="Sodium:dicarboxylate symporter"/>
    <property type="match status" value="1"/>
</dbReference>
<feature type="transmembrane region" description="Helical" evidence="7">
    <location>
        <begin position="443"/>
        <end position="467"/>
    </location>
</feature>
<evidence type="ECO:0000256" key="2">
    <source>
        <dbReference type="ARBA" id="ARBA00022448"/>
    </source>
</evidence>
<sequence length="531" mass="57510">MASPRVSFNPLASPSHADKDAATPAKPVNKWKEWFFGIPGILTGAILGIVIGYLVQRAEPSEEVVSWIAIPGDLFIRAIKSLVGPLVFCSLVVGMSDLVAVGKATTIGVRTFSFYLLTSLLSSCEGMVWVLIFRPFFGNKAKEVAETIPELAFQCDKPGYFLSHVNDTVQCVFDESFNSTAEFSKSSVFVVTDINKSFSTTGSSYVERTLSEAIQGQLYTMVPDNITAAFVNATLLSIVMFSIPFGVAVALLPRDMTIVGNFFREINQVFMTLINWVILCMPIAIISLLASAVAQQADLGVLVSDVGVYVGCVLLCLFFHAYVVYPALLRLFVKGNPYTWLRQMTRAQLFAFGSSSSMATLPVVMECIDDTGVVNKSLSRFVLSLGATIGMDGAALVYPIAAVFMAEAEGIGDIVGSVEYFLIILVSTIGAVGAGPVPSAGGVMIMTIWSSVFPSVPLPSTFAFYIATDWFIDRFQTVVNVMCDTIICRIVAEQVGETTDVYERESLISATNTLVERKSELKETLEAKNDA</sequence>